<dbReference type="PhylomeDB" id="B2J4T2"/>
<dbReference type="OrthoDB" id="9768561at2"/>
<accession>B2J4T2</accession>
<keyword evidence="2" id="KW-1185">Reference proteome</keyword>
<protein>
    <submittedName>
        <fullName evidence="1">CHU large protein</fullName>
    </submittedName>
</protein>
<dbReference type="AlphaFoldDB" id="B2J4T2"/>
<dbReference type="RefSeq" id="WP_012407081.1">
    <property type="nucleotide sequence ID" value="NC_010628.1"/>
</dbReference>
<sequence length="503" mass="53790">MFKSRLRITSLPIKNLVCLAGGFVLASVGSIAIANTITSPSSSQSPYIVRSVPGVVTKAILTVGDSVNNKPDGTPYRMVGIPDGLGAFDNGDGTFTLLMNHELGNTSGIVRAHGAKGAFVSQWTIHKDDLTVVSGEDLIKRVFTWNTITQQSNNSASIIAFNRFCSGDLPSPTAFYNPATGLGSQERIFMHGEEGGATGYQLATIATGSNKGSTYVLGKFNLSTNGSGLTGVGAWENALANPFPQDKTIVIGNNDGGLNIMNGALAVYVGTKTNIGSEIDKAGLTNGTLKFVNVVGNAVEITNTTTRATNITNGTRFTLNSTASTTFSRPEDGAWDPLNPNQYYFVTTDRFDQVSAGTGTQIGRSRLWRLTFDDITDPNKGGTIELLLDGTEGQQMMDNLTINKRGQIFIQEDPGNQGYVAKLWRYDIARDQFTQIAQHDLNRFAPGAPAFLTQDEESSGIIDASDILGEGWFLLDVQAHYPISGELVEGGQLLALHFPPGKK</sequence>
<proteinExistence type="predicted"/>
<dbReference type="EnsemblBacteria" id="ACC79054">
    <property type="protein sequence ID" value="ACC79054"/>
    <property type="gene ID" value="Npun_R0269"/>
</dbReference>
<dbReference type="Proteomes" id="UP000001191">
    <property type="component" value="Chromosome"/>
</dbReference>
<reference evidence="2" key="1">
    <citation type="submission" date="2008-04" db="EMBL/GenBank/DDBJ databases">
        <title>Complete sequence of chromosome of Nostoc punctiforme ATCC 29133.</title>
        <authorList>
            <consortium name="US DOE Joint Genome Institute"/>
            <person name="Copeland A."/>
            <person name="Lucas S."/>
            <person name="Lapidus A."/>
            <person name="Glavina del Rio T."/>
            <person name="Dalin E."/>
            <person name="Tice H."/>
            <person name="Pitluck S."/>
            <person name="Chain P."/>
            <person name="Malfatti S."/>
            <person name="Shin M."/>
            <person name="Vergez L."/>
            <person name="Schmutz J."/>
            <person name="Larimer F."/>
            <person name="Land M."/>
            <person name="Hauser L."/>
            <person name="Kyrpides N."/>
            <person name="Kim E."/>
            <person name="Meeks J.C."/>
            <person name="Elhai J."/>
            <person name="Campbell E.L."/>
            <person name="Thiel T."/>
            <person name="Longmire J."/>
            <person name="Potts M."/>
            <person name="Atlas R."/>
        </authorList>
    </citation>
    <scope>NUCLEOTIDE SEQUENCE [LARGE SCALE GENOMIC DNA]</scope>
    <source>
        <strain evidence="2">ATCC 29133 / PCC 73102</strain>
    </source>
</reference>
<dbReference type="eggNOG" id="COG4222">
    <property type="taxonomic scope" value="Bacteria"/>
</dbReference>
<dbReference type="STRING" id="63737.Npun_R0269"/>
<evidence type="ECO:0000313" key="2">
    <source>
        <dbReference type="Proteomes" id="UP000001191"/>
    </source>
</evidence>
<evidence type="ECO:0000313" key="1">
    <source>
        <dbReference type="EMBL" id="ACC79054.1"/>
    </source>
</evidence>
<dbReference type="KEGG" id="npu:Npun_R0269"/>
<reference evidence="1 2" key="2">
    <citation type="journal article" date="2013" name="Plant Physiol.">
        <title>A Nostoc punctiforme Sugar Transporter Necessary to Establish a Cyanobacterium-Plant Symbiosis.</title>
        <authorList>
            <person name="Ekman M."/>
            <person name="Picossi S."/>
            <person name="Campbell E.L."/>
            <person name="Meeks J.C."/>
            <person name="Flores E."/>
        </authorList>
    </citation>
    <scope>NUCLEOTIDE SEQUENCE [LARGE SCALE GENOMIC DNA]</scope>
    <source>
        <strain evidence="2">ATCC 29133 / PCC 73102</strain>
    </source>
</reference>
<dbReference type="EMBL" id="CP001037">
    <property type="protein sequence ID" value="ACC79054.1"/>
    <property type="molecule type" value="Genomic_DNA"/>
</dbReference>
<dbReference type="HOGENOM" id="CLU_040772_0_0_3"/>
<organism evidence="1 2">
    <name type="scientific">Nostoc punctiforme (strain ATCC 29133 / PCC 73102)</name>
    <dbReference type="NCBI Taxonomy" id="63737"/>
    <lineage>
        <taxon>Bacteria</taxon>
        <taxon>Bacillati</taxon>
        <taxon>Cyanobacteriota</taxon>
        <taxon>Cyanophyceae</taxon>
        <taxon>Nostocales</taxon>
        <taxon>Nostocaceae</taxon>
        <taxon>Nostoc</taxon>
    </lineage>
</organism>
<name>B2J4T2_NOSP7</name>
<gene>
    <name evidence="1" type="ordered locus">Npun_R0269</name>
</gene>